<dbReference type="PANTHER" id="PTHR19959:SF119">
    <property type="entry name" value="FUNGAL LIPASE-LIKE DOMAIN-CONTAINING PROTEIN"/>
    <property type="match status" value="1"/>
</dbReference>
<feature type="coiled-coil region" evidence="1">
    <location>
        <begin position="292"/>
        <end position="319"/>
    </location>
</feature>
<dbReference type="InterPro" id="IPR024983">
    <property type="entry name" value="CHAT_dom"/>
</dbReference>
<dbReference type="Gene3D" id="1.25.40.10">
    <property type="entry name" value="Tetratricopeptide repeat domain"/>
    <property type="match status" value="1"/>
</dbReference>
<dbReference type="PANTHER" id="PTHR19959">
    <property type="entry name" value="KINESIN LIGHT CHAIN"/>
    <property type="match status" value="1"/>
</dbReference>
<keyword evidence="4" id="KW-1185">Reference proteome</keyword>
<evidence type="ECO:0000259" key="2">
    <source>
        <dbReference type="Pfam" id="PF12770"/>
    </source>
</evidence>
<dbReference type="OrthoDB" id="5405072at2759"/>
<dbReference type="AlphaFoldDB" id="A0A9X0DIH6"/>
<accession>A0A9X0DIH6</accession>
<protein>
    <recommendedName>
        <fullName evidence="2">CHAT domain-containing protein</fullName>
    </recommendedName>
</protein>
<keyword evidence="1" id="KW-0175">Coiled coil</keyword>
<dbReference type="Pfam" id="PF12770">
    <property type="entry name" value="CHAT"/>
    <property type="match status" value="1"/>
</dbReference>
<evidence type="ECO:0000256" key="1">
    <source>
        <dbReference type="SAM" id="Coils"/>
    </source>
</evidence>
<reference evidence="3" key="1">
    <citation type="submission" date="2022-11" db="EMBL/GenBank/DDBJ databases">
        <title>Genome Resource of Sclerotinia nivalis Strain SnTB1, a Plant Pathogen Isolated from American Ginseng.</title>
        <authorList>
            <person name="Fan S."/>
        </authorList>
    </citation>
    <scope>NUCLEOTIDE SEQUENCE</scope>
    <source>
        <strain evidence="3">SnTB1</strain>
    </source>
</reference>
<evidence type="ECO:0000313" key="3">
    <source>
        <dbReference type="EMBL" id="KAJ8062013.1"/>
    </source>
</evidence>
<dbReference type="EMBL" id="JAPEIS010000011">
    <property type="protein sequence ID" value="KAJ8062013.1"/>
    <property type="molecule type" value="Genomic_DNA"/>
</dbReference>
<sequence>MNDLEEAIRIGREAVDTIAKDHTDFARYLNNLGTGLRIRYWRTGAIDDLEEAIRIGRKAINTTAKDHPDLIGRLNNLADGLHNRYLRIGAIDDLEEAIRIGRETIDATAKNHPDLVTYLNNFGNILNDRYLRMGAINDLEEAIRIGREAVDAIAKDHPDLATCLKNLGNRLSNRYLRTGAIDDLEEANSSYQSALLQSTSDTMTRLNAYKGILQCCQKLSNWKQACEAADIAIPLIPRLTSRSIENSDKQHMLSQIVGMASNSAAVALLSGRDPLDALNFLEQGRGVLATSLEEIRIEILDLKEKHPELAEQFDSLREELDSPITKVTALVDENHISSGQDRTSKRYDANKRLDEVIENIRQQSGFEKFLLPPSEEEMLFAARSGPIVVLNVSEYRCNAIIVEKHQIRLLNLPNLTKKEIEEKSIEILGTPKVLGWLWDVAVHPILEALGFTQPPSDGNWPHVWWIPTGPLSKFPLHAAGYHSKPSIESTLDRVMSSYSSSVKAIIHGRRCPVLNVTPHTSAHALLVAMQDTPNQSRLPFAKNEITILQSLCKSMNLIPLETEPRK</sequence>
<dbReference type="InterPro" id="IPR011990">
    <property type="entry name" value="TPR-like_helical_dom_sf"/>
</dbReference>
<dbReference type="SUPFAM" id="SSF48452">
    <property type="entry name" value="TPR-like"/>
    <property type="match status" value="1"/>
</dbReference>
<dbReference type="Pfam" id="PF13374">
    <property type="entry name" value="TPR_10"/>
    <property type="match status" value="4"/>
</dbReference>
<comment type="caution">
    <text evidence="3">The sequence shown here is derived from an EMBL/GenBank/DDBJ whole genome shotgun (WGS) entry which is preliminary data.</text>
</comment>
<evidence type="ECO:0000313" key="4">
    <source>
        <dbReference type="Proteomes" id="UP001152300"/>
    </source>
</evidence>
<feature type="domain" description="CHAT" evidence="2">
    <location>
        <begin position="433"/>
        <end position="557"/>
    </location>
</feature>
<organism evidence="3 4">
    <name type="scientific">Sclerotinia nivalis</name>
    <dbReference type="NCBI Taxonomy" id="352851"/>
    <lineage>
        <taxon>Eukaryota</taxon>
        <taxon>Fungi</taxon>
        <taxon>Dikarya</taxon>
        <taxon>Ascomycota</taxon>
        <taxon>Pezizomycotina</taxon>
        <taxon>Leotiomycetes</taxon>
        <taxon>Helotiales</taxon>
        <taxon>Sclerotiniaceae</taxon>
        <taxon>Sclerotinia</taxon>
    </lineage>
</organism>
<proteinExistence type="predicted"/>
<dbReference type="Proteomes" id="UP001152300">
    <property type="component" value="Unassembled WGS sequence"/>
</dbReference>
<gene>
    <name evidence="3" type="ORF">OCU04_009795</name>
</gene>
<name>A0A9X0DIH6_9HELO</name>